<comment type="caution">
    <text evidence="4">The sequence shown here is derived from an EMBL/GenBank/DDBJ whole genome shotgun (WGS) entry which is preliminary data.</text>
</comment>
<dbReference type="Pfam" id="PF22733">
    <property type="entry name" value="NNH1"/>
    <property type="match status" value="1"/>
</dbReference>
<sequence>MSVEVAALRVGASVARLAVGRWLAGRSTRDAAGKDLTELIKTGFPDELKRRRVQRQFEGIADAVAERLLTFAGNEFGGLTDGDRDAALFEVVRTLDKADLSDDAFFAADADPVKLARGLRSRLPARRAEFELGEAGAHLYEVVLDECCDCLARIVVHLPEFGPRASAEMLGRLSGLADQVGAVLARLPARTLTAPEGEADDEEFTRRYLASISESLDTLELFGVRFERFTRPQTTLSVAYISLNVSDESARRRPRAPQAVPLSEWRDQVRTGAVRVEAALGDHRLMLLRGEAGGGKSTLLRWVAITAARGSFTGPLSEWNGSVPFLIKLRSHAGGGLPRPEEFLDDVAGNLTGIMPRGWVHRRLLSGRALLLVDGVDEVTSGQRQAVRQWLKGLVTEFPGIRVIVTSRPAAAASDWLQAEGFATAFLEQLAPADVRTLVQHWHNAVRDCADIPCTPERLPAYEARLLARFEAAPHLRTLASSPLLAAMLCALNLDREALPRNRMGLYTAALDMLLETRDTKRGIPSVLERDQKIRILQDVAWQLSTSARVELPKTMVERLVADRLSSMPQVRVPAAKVLDELLQRSGVLREPVPGRIDFVHRTVQEYLAAKQAADLGDMDLLIQNAHRDTWRETVIMAAGHANEPLRHELLTGVLSRARTEERRARTLKLVAVACLETLPSVPDDLREDLDRCLDDLIPPRDEASARSLATAGEPVLRRLPETLDGLPAGAAQATIHAAALINGPDSLDVLARYGADRRPEVWTALGEIWQYFDAGEFAERVLASLPDGAKLSVDESAPQLAALAAVPPLSRLFVSLDQPSDLGFLTRHAASLRKLALLAEAPHFDPGRLPSLPKLRELEIRVPGLTSLGFLDALPELTMVWISACQEVEDFTPLCRHRQVRRLSVYDGVHLTSLAPLPPLGEVRMLSLGRTSLECRLADVVEAAPKVWGLILDDCHWADDLDPLARLPLTYLMVRGCAAAADISVCARLGRLRELFLSSTPVADLTPLAGLPMLSRLVLANCQEIHDLTPLASLPRLESLDLTGAAPGLDLAPLRQNRKLTVRIAAGQEVRGGEALGRRLKVS</sequence>
<dbReference type="Pfam" id="PF05729">
    <property type="entry name" value="NACHT"/>
    <property type="match status" value="1"/>
</dbReference>
<dbReference type="AlphaFoldDB" id="A0A6L3VVW1"/>
<feature type="domain" description="NACHT" evidence="3">
    <location>
        <begin position="284"/>
        <end position="615"/>
    </location>
</feature>
<dbReference type="Gene3D" id="3.80.10.10">
    <property type="entry name" value="Ribonuclease Inhibitor"/>
    <property type="match status" value="1"/>
</dbReference>
<dbReference type="InterPro" id="IPR027417">
    <property type="entry name" value="P-loop_NTPase"/>
</dbReference>
<evidence type="ECO:0000256" key="1">
    <source>
        <dbReference type="ARBA" id="ARBA00022741"/>
    </source>
</evidence>
<dbReference type="SUPFAM" id="SSF52540">
    <property type="entry name" value="P-loop containing nucleoside triphosphate hydrolases"/>
    <property type="match status" value="1"/>
</dbReference>
<reference evidence="4 5" key="1">
    <citation type="submission" date="2019-09" db="EMBL/GenBank/DDBJ databases">
        <title>Actinomadura physcomitrii sp. nov., a novel actinomycete isolated from moss [Physcomitrium sphaericum (Ludw) Fuernr].</title>
        <authorList>
            <person name="Liu C."/>
            <person name="Zhuang X."/>
        </authorList>
    </citation>
    <scope>NUCLEOTIDE SEQUENCE [LARGE SCALE GENOMIC DNA]</scope>
    <source>
        <strain evidence="4 5">CYP1-1B</strain>
    </source>
</reference>
<evidence type="ECO:0000256" key="2">
    <source>
        <dbReference type="ARBA" id="ARBA00022840"/>
    </source>
</evidence>
<dbReference type="InterPro" id="IPR032675">
    <property type="entry name" value="LRR_dom_sf"/>
</dbReference>
<dbReference type="SUPFAM" id="SSF52058">
    <property type="entry name" value="L domain-like"/>
    <property type="match status" value="1"/>
</dbReference>
<protein>
    <submittedName>
        <fullName evidence="4">NACHT domain-containing protein</fullName>
    </submittedName>
</protein>
<dbReference type="PROSITE" id="PS50837">
    <property type="entry name" value="NACHT"/>
    <property type="match status" value="1"/>
</dbReference>
<keyword evidence="2" id="KW-0067">ATP-binding</keyword>
<dbReference type="Proteomes" id="UP000483004">
    <property type="component" value="Unassembled WGS sequence"/>
</dbReference>
<evidence type="ECO:0000259" key="3">
    <source>
        <dbReference type="PROSITE" id="PS50837"/>
    </source>
</evidence>
<proteinExistence type="predicted"/>
<dbReference type="GO" id="GO:0005524">
    <property type="term" value="F:ATP binding"/>
    <property type="evidence" value="ECO:0007669"/>
    <property type="project" value="UniProtKB-KW"/>
</dbReference>
<dbReference type="OrthoDB" id="135105at2"/>
<dbReference type="RefSeq" id="WP_151541976.1">
    <property type="nucleotide sequence ID" value="NZ_WBMR01000063.1"/>
</dbReference>
<evidence type="ECO:0000313" key="5">
    <source>
        <dbReference type="Proteomes" id="UP000483004"/>
    </source>
</evidence>
<dbReference type="PANTHER" id="PTHR46844">
    <property type="entry name" value="SLR5058 PROTEIN"/>
    <property type="match status" value="1"/>
</dbReference>
<dbReference type="InterPro" id="IPR007111">
    <property type="entry name" value="NACHT_NTPase"/>
</dbReference>
<keyword evidence="1" id="KW-0547">Nucleotide-binding</keyword>
<name>A0A6L3VVW1_9ACTN</name>
<dbReference type="Gene3D" id="3.40.50.300">
    <property type="entry name" value="P-loop containing nucleotide triphosphate hydrolases"/>
    <property type="match status" value="1"/>
</dbReference>
<keyword evidence="5" id="KW-1185">Reference proteome</keyword>
<evidence type="ECO:0000313" key="4">
    <source>
        <dbReference type="EMBL" id="KAB2379099.1"/>
    </source>
</evidence>
<organism evidence="4 5">
    <name type="scientific">Actinomadura montaniterrae</name>
    <dbReference type="NCBI Taxonomy" id="1803903"/>
    <lineage>
        <taxon>Bacteria</taxon>
        <taxon>Bacillati</taxon>
        <taxon>Actinomycetota</taxon>
        <taxon>Actinomycetes</taxon>
        <taxon>Streptosporangiales</taxon>
        <taxon>Thermomonosporaceae</taxon>
        <taxon>Actinomadura</taxon>
    </lineage>
</organism>
<gene>
    <name evidence="4" type="ORF">F9B16_21910</name>
</gene>
<dbReference type="EMBL" id="WBMR01000063">
    <property type="protein sequence ID" value="KAB2379099.1"/>
    <property type="molecule type" value="Genomic_DNA"/>
</dbReference>
<dbReference type="PANTHER" id="PTHR46844:SF1">
    <property type="entry name" value="SLR5058 PROTEIN"/>
    <property type="match status" value="1"/>
</dbReference>
<dbReference type="InterPro" id="IPR054547">
    <property type="entry name" value="NNH1"/>
</dbReference>
<accession>A0A6L3VVW1</accession>